<comment type="caution">
    <text evidence="2">The sequence shown here is derived from an EMBL/GenBank/DDBJ whole genome shotgun (WGS) entry which is preliminary data.</text>
</comment>
<name>A0A917CPE5_9NOCA</name>
<sequence length="51" mass="5296">MPLALVLQSLCILALIGAATMLVLVGAYGSGAVCGVVGLGWFWKVYRAVED</sequence>
<dbReference type="RefSeq" id="WP_188544094.1">
    <property type="nucleotide sequence ID" value="NZ_BMCU01000001.1"/>
</dbReference>
<reference evidence="2" key="1">
    <citation type="journal article" date="2014" name="Int. J. Syst. Evol. Microbiol.">
        <title>Complete genome sequence of Corynebacterium casei LMG S-19264T (=DSM 44701T), isolated from a smear-ripened cheese.</title>
        <authorList>
            <consortium name="US DOE Joint Genome Institute (JGI-PGF)"/>
            <person name="Walter F."/>
            <person name="Albersmeier A."/>
            <person name="Kalinowski J."/>
            <person name="Ruckert C."/>
        </authorList>
    </citation>
    <scope>NUCLEOTIDE SEQUENCE</scope>
    <source>
        <strain evidence="2">CCM 7905</strain>
    </source>
</reference>
<evidence type="ECO:0000256" key="1">
    <source>
        <dbReference type="SAM" id="Phobius"/>
    </source>
</evidence>
<protein>
    <submittedName>
        <fullName evidence="2">Uncharacterized protein</fullName>
    </submittedName>
</protein>
<gene>
    <name evidence="2" type="ORF">GCM10007304_04040</name>
</gene>
<keyword evidence="1" id="KW-1133">Transmembrane helix</keyword>
<feature type="transmembrane region" description="Helical" evidence="1">
    <location>
        <begin position="28"/>
        <end position="46"/>
    </location>
</feature>
<keyword evidence="3" id="KW-1185">Reference proteome</keyword>
<dbReference type="AlphaFoldDB" id="A0A917CPE5"/>
<organism evidence="2 3">
    <name type="scientific">Rhodococcoides trifolii</name>
    <dbReference type="NCBI Taxonomy" id="908250"/>
    <lineage>
        <taxon>Bacteria</taxon>
        <taxon>Bacillati</taxon>
        <taxon>Actinomycetota</taxon>
        <taxon>Actinomycetes</taxon>
        <taxon>Mycobacteriales</taxon>
        <taxon>Nocardiaceae</taxon>
        <taxon>Rhodococcoides</taxon>
    </lineage>
</organism>
<keyword evidence="1" id="KW-0472">Membrane</keyword>
<dbReference type="EMBL" id="BMCU01000001">
    <property type="protein sequence ID" value="GGF93358.1"/>
    <property type="molecule type" value="Genomic_DNA"/>
</dbReference>
<proteinExistence type="predicted"/>
<reference evidence="2" key="2">
    <citation type="submission" date="2020-09" db="EMBL/GenBank/DDBJ databases">
        <authorList>
            <person name="Sun Q."/>
            <person name="Sedlacek I."/>
        </authorList>
    </citation>
    <scope>NUCLEOTIDE SEQUENCE</scope>
    <source>
        <strain evidence="2">CCM 7905</strain>
    </source>
</reference>
<evidence type="ECO:0000313" key="2">
    <source>
        <dbReference type="EMBL" id="GGF93358.1"/>
    </source>
</evidence>
<evidence type="ECO:0000313" key="3">
    <source>
        <dbReference type="Proteomes" id="UP000654257"/>
    </source>
</evidence>
<dbReference type="Proteomes" id="UP000654257">
    <property type="component" value="Unassembled WGS sequence"/>
</dbReference>
<accession>A0A917CPE5</accession>
<keyword evidence="1" id="KW-0812">Transmembrane</keyword>